<feature type="modified residue" description="4-aspartylphosphate" evidence="2">
    <location>
        <position position="60"/>
    </location>
</feature>
<dbReference type="AlphaFoldDB" id="A0A1H8UCD7"/>
<protein>
    <submittedName>
        <fullName evidence="4">Response regulator receiver domain-containing protein</fullName>
    </submittedName>
</protein>
<proteinExistence type="predicted"/>
<keyword evidence="5" id="KW-1185">Reference proteome</keyword>
<feature type="domain" description="Response regulatory" evidence="3">
    <location>
        <begin position="10"/>
        <end position="129"/>
    </location>
</feature>
<evidence type="ECO:0000313" key="5">
    <source>
        <dbReference type="Proteomes" id="UP000199657"/>
    </source>
</evidence>
<dbReference type="PANTHER" id="PTHR44591:SF3">
    <property type="entry name" value="RESPONSE REGULATORY DOMAIN-CONTAINING PROTEIN"/>
    <property type="match status" value="1"/>
</dbReference>
<evidence type="ECO:0000259" key="3">
    <source>
        <dbReference type="PROSITE" id="PS50110"/>
    </source>
</evidence>
<organism evidence="4 5">
    <name type="scientific">Aquisalimonas asiatica</name>
    <dbReference type="NCBI Taxonomy" id="406100"/>
    <lineage>
        <taxon>Bacteria</taxon>
        <taxon>Pseudomonadati</taxon>
        <taxon>Pseudomonadota</taxon>
        <taxon>Gammaproteobacteria</taxon>
        <taxon>Chromatiales</taxon>
        <taxon>Ectothiorhodospiraceae</taxon>
        <taxon>Aquisalimonas</taxon>
    </lineage>
</organism>
<dbReference type="OrthoDB" id="9812260at2"/>
<dbReference type="SUPFAM" id="SSF52172">
    <property type="entry name" value="CheY-like"/>
    <property type="match status" value="1"/>
</dbReference>
<gene>
    <name evidence="4" type="ORF">SAMN04488052_10649</name>
</gene>
<dbReference type="SMART" id="SM00448">
    <property type="entry name" value="REC"/>
    <property type="match status" value="1"/>
</dbReference>
<dbReference type="Pfam" id="PF00072">
    <property type="entry name" value="Response_reg"/>
    <property type="match status" value="1"/>
</dbReference>
<evidence type="ECO:0000256" key="2">
    <source>
        <dbReference type="PROSITE-ProRule" id="PRU00169"/>
    </source>
</evidence>
<dbReference type="InterPro" id="IPR001789">
    <property type="entry name" value="Sig_transdc_resp-reg_receiver"/>
</dbReference>
<sequence length="137" mass="14726">MASDRIEPVSIVVVDDAKFTLEMLRRVLETTGYTDIRIARSAAEALAMLGERQADILLADWLMPEMDGLGLTREVRAQDAGSGHRTSIILLSGKEEAGALTEAYASGVDHFVTKSPDSEALLEAVRVAVDRIGGSPK</sequence>
<dbReference type="RefSeq" id="WP_091644738.1">
    <property type="nucleotide sequence ID" value="NZ_FOEG01000006.1"/>
</dbReference>
<dbReference type="PROSITE" id="PS50110">
    <property type="entry name" value="RESPONSE_REGULATORY"/>
    <property type="match status" value="1"/>
</dbReference>
<dbReference type="InterPro" id="IPR050595">
    <property type="entry name" value="Bact_response_regulator"/>
</dbReference>
<accession>A0A1H8UCD7</accession>
<dbReference type="Proteomes" id="UP000199657">
    <property type="component" value="Unassembled WGS sequence"/>
</dbReference>
<keyword evidence="1 2" id="KW-0597">Phosphoprotein</keyword>
<evidence type="ECO:0000313" key="4">
    <source>
        <dbReference type="EMBL" id="SEP00298.1"/>
    </source>
</evidence>
<dbReference type="InterPro" id="IPR011006">
    <property type="entry name" value="CheY-like_superfamily"/>
</dbReference>
<evidence type="ECO:0000256" key="1">
    <source>
        <dbReference type="ARBA" id="ARBA00022553"/>
    </source>
</evidence>
<dbReference type="GO" id="GO:0000160">
    <property type="term" value="P:phosphorelay signal transduction system"/>
    <property type="evidence" value="ECO:0007669"/>
    <property type="project" value="InterPro"/>
</dbReference>
<dbReference type="Gene3D" id="3.40.50.2300">
    <property type="match status" value="1"/>
</dbReference>
<dbReference type="EMBL" id="FOEG01000006">
    <property type="protein sequence ID" value="SEP00298.1"/>
    <property type="molecule type" value="Genomic_DNA"/>
</dbReference>
<dbReference type="PANTHER" id="PTHR44591">
    <property type="entry name" value="STRESS RESPONSE REGULATOR PROTEIN 1"/>
    <property type="match status" value="1"/>
</dbReference>
<reference evidence="4 5" key="1">
    <citation type="submission" date="2016-10" db="EMBL/GenBank/DDBJ databases">
        <authorList>
            <person name="de Groot N.N."/>
        </authorList>
    </citation>
    <scope>NUCLEOTIDE SEQUENCE [LARGE SCALE GENOMIC DNA]</scope>
    <source>
        <strain evidence="4 5">CGMCC 1.6291</strain>
    </source>
</reference>
<dbReference type="STRING" id="406100.SAMN04488052_10649"/>
<dbReference type="CDD" id="cd17546">
    <property type="entry name" value="REC_hyHK_CKI1_RcsC-like"/>
    <property type="match status" value="1"/>
</dbReference>
<name>A0A1H8UCD7_9GAMM</name>